<keyword evidence="6" id="KW-0175">Coiled coil</keyword>
<dbReference type="GO" id="GO:0005634">
    <property type="term" value="C:nucleus"/>
    <property type="evidence" value="ECO:0007669"/>
    <property type="project" value="UniProtKB-SubCell"/>
</dbReference>
<feature type="compositionally biased region" description="Low complexity" evidence="7">
    <location>
        <begin position="354"/>
        <end position="364"/>
    </location>
</feature>
<keyword evidence="2" id="KW-0805">Transcription regulation</keyword>
<evidence type="ECO:0000256" key="4">
    <source>
        <dbReference type="ARBA" id="ARBA00023163"/>
    </source>
</evidence>
<dbReference type="Pfam" id="PF00847">
    <property type="entry name" value="AP2"/>
    <property type="match status" value="1"/>
</dbReference>
<proteinExistence type="predicted"/>
<dbReference type="InterPro" id="IPR044808">
    <property type="entry name" value="ERF_plant"/>
</dbReference>
<feature type="compositionally biased region" description="Basic residues" evidence="7">
    <location>
        <begin position="249"/>
        <end position="261"/>
    </location>
</feature>
<evidence type="ECO:0000256" key="5">
    <source>
        <dbReference type="ARBA" id="ARBA00023242"/>
    </source>
</evidence>
<dbReference type="GO" id="GO:0009873">
    <property type="term" value="P:ethylene-activated signaling pathway"/>
    <property type="evidence" value="ECO:0007669"/>
    <property type="project" value="InterPro"/>
</dbReference>
<dbReference type="SUPFAM" id="SSF54171">
    <property type="entry name" value="DNA-binding domain"/>
    <property type="match status" value="1"/>
</dbReference>
<dbReference type="InterPro" id="IPR001471">
    <property type="entry name" value="AP2/ERF_dom"/>
</dbReference>
<evidence type="ECO:0000256" key="2">
    <source>
        <dbReference type="ARBA" id="ARBA00023015"/>
    </source>
</evidence>
<keyword evidence="3" id="KW-0238">DNA-binding</keyword>
<feature type="coiled-coil region" evidence="6">
    <location>
        <begin position="152"/>
        <end position="179"/>
    </location>
</feature>
<comment type="subcellular location">
    <subcellularLocation>
        <location evidence="1">Nucleus</location>
    </subcellularLocation>
</comment>
<dbReference type="GO" id="GO:0003700">
    <property type="term" value="F:DNA-binding transcription factor activity"/>
    <property type="evidence" value="ECO:0007669"/>
    <property type="project" value="InterPro"/>
</dbReference>
<dbReference type="CDD" id="cd00018">
    <property type="entry name" value="AP2"/>
    <property type="match status" value="1"/>
</dbReference>
<gene>
    <name evidence="9" type="ORF">HKI87_16g83740</name>
</gene>
<keyword evidence="5" id="KW-0539">Nucleus</keyword>
<organism evidence="9 10">
    <name type="scientific">Chloropicon roscoffensis</name>
    <dbReference type="NCBI Taxonomy" id="1461544"/>
    <lineage>
        <taxon>Eukaryota</taxon>
        <taxon>Viridiplantae</taxon>
        <taxon>Chlorophyta</taxon>
        <taxon>Chloropicophyceae</taxon>
        <taxon>Chloropicales</taxon>
        <taxon>Chloropicaceae</taxon>
        <taxon>Chloropicon</taxon>
    </lineage>
</organism>
<evidence type="ECO:0000313" key="9">
    <source>
        <dbReference type="EMBL" id="WZN66804.1"/>
    </source>
</evidence>
<dbReference type="InterPro" id="IPR036955">
    <property type="entry name" value="AP2/ERF_dom_sf"/>
</dbReference>
<dbReference type="Proteomes" id="UP001472866">
    <property type="component" value="Chromosome 16"/>
</dbReference>
<protein>
    <submittedName>
        <fullName evidence="9">AP2-like ethylene-responsive transcription factor</fullName>
    </submittedName>
</protein>
<feature type="domain" description="AP2/ERF" evidence="8">
    <location>
        <begin position="277"/>
        <end position="334"/>
    </location>
</feature>
<dbReference type="Gene3D" id="3.30.730.10">
    <property type="entry name" value="AP2/ERF domain"/>
    <property type="match status" value="1"/>
</dbReference>
<dbReference type="EMBL" id="CP151516">
    <property type="protein sequence ID" value="WZN66804.1"/>
    <property type="molecule type" value="Genomic_DNA"/>
</dbReference>
<dbReference type="InterPro" id="IPR016177">
    <property type="entry name" value="DNA-bd_dom_sf"/>
</dbReference>
<accession>A0AAX4PLK4</accession>
<feature type="region of interest" description="Disordered" evidence="7">
    <location>
        <begin position="354"/>
        <end position="373"/>
    </location>
</feature>
<evidence type="ECO:0000256" key="1">
    <source>
        <dbReference type="ARBA" id="ARBA00004123"/>
    </source>
</evidence>
<dbReference type="GO" id="GO:0003677">
    <property type="term" value="F:DNA binding"/>
    <property type="evidence" value="ECO:0007669"/>
    <property type="project" value="UniProtKB-KW"/>
</dbReference>
<dbReference type="AlphaFoldDB" id="A0AAX4PLK4"/>
<dbReference type="SMART" id="SM00380">
    <property type="entry name" value="AP2"/>
    <property type="match status" value="1"/>
</dbReference>
<evidence type="ECO:0000256" key="3">
    <source>
        <dbReference type="ARBA" id="ARBA00023125"/>
    </source>
</evidence>
<keyword evidence="4" id="KW-0804">Transcription</keyword>
<dbReference type="PROSITE" id="PS51032">
    <property type="entry name" value="AP2_ERF"/>
    <property type="match status" value="1"/>
</dbReference>
<name>A0AAX4PLK4_9CHLO</name>
<evidence type="ECO:0000256" key="7">
    <source>
        <dbReference type="SAM" id="MobiDB-lite"/>
    </source>
</evidence>
<evidence type="ECO:0000256" key="6">
    <source>
        <dbReference type="SAM" id="Coils"/>
    </source>
</evidence>
<dbReference type="PRINTS" id="PR00367">
    <property type="entry name" value="ETHRSPELEMNT"/>
</dbReference>
<keyword evidence="10" id="KW-1185">Reference proteome</keyword>
<evidence type="ECO:0000313" key="10">
    <source>
        <dbReference type="Proteomes" id="UP001472866"/>
    </source>
</evidence>
<evidence type="ECO:0000259" key="8">
    <source>
        <dbReference type="PROSITE" id="PS51032"/>
    </source>
</evidence>
<sequence length="396" mass="41095">MFASPTTPWGFQTVVNLNDPAAAAAAQQQQQQAQHEGHGSAQQAAAHQAALAQALQMNPFLAAQAQQQAALAFSAGAAAGLNPAAMNFGLLQQMMIKQQAEQHAQQQHAQQQEKAVVPDATAMPQQPRPKKVGGLSGLLVQQQQQHAQQNAVAAAQQQAAQAMAAAAQHQAQADAAKVETPLGVSPTSAFTTCLPGMGMGMLAAQQQGGMEKSAPIAIPTVGRVRSSSDAYGSMPIPERAATSSFSHGSHGRRNSKTHPLRPHSAGVNTDKPRASAKFRGVRQRPWGKFAAEIRDPSKGCRVWLGTFDTAEEAALAYDAAAREIRGAAAITNFPLGATAAAAIASSAAARPKAASVSSASTVSADSHDDPERALRLAAEDEQIASEAQALLLLQES</sequence>
<dbReference type="PANTHER" id="PTHR31190">
    <property type="entry name" value="DNA-BINDING DOMAIN"/>
    <property type="match status" value="1"/>
</dbReference>
<dbReference type="FunFam" id="3.30.730.10:FF:000001">
    <property type="entry name" value="Ethylene-responsive transcription factor 2"/>
    <property type="match status" value="1"/>
</dbReference>
<feature type="region of interest" description="Disordered" evidence="7">
    <location>
        <begin position="227"/>
        <end position="278"/>
    </location>
</feature>
<reference evidence="9 10" key="1">
    <citation type="submission" date="2024-03" db="EMBL/GenBank/DDBJ databases">
        <title>Complete genome sequence of the green alga Chloropicon roscoffensis RCC1871.</title>
        <authorList>
            <person name="Lemieux C."/>
            <person name="Pombert J.-F."/>
            <person name="Otis C."/>
            <person name="Turmel M."/>
        </authorList>
    </citation>
    <scope>NUCLEOTIDE SEQUENCE [LARGE SCALE GENOMIC DNA]</scope>
    <source>
        <strain evidence="9 10">RCC1871</strain>
    </source>
</reference>